<dbReference type="Gene3D" id="3.40.710.10">
    <property type="entry name" value="DD-peptidase/beta-lactamase superfamily"/>
    <property type="match status" value="1"/>
</dbReference>
<dbReference type="KEGG" id="rgr:FZ934_09365"/>
<gene>
    <name evidence="2" type="ORF">FZ934_09365</name>
</gene>
<reference evidence="2 3" key="1">
    <citation type="submission" date="2019-08" db="EMBL/GenBank/DDBJ databases">
        <title>Prosopis cineraria nodule microbiome.</title>
        <authorList>
            <person name="Ali R."/>
            <person name="Chaluvadi S.R."/>
            <person name="Wang X."/>
        </authorList>
    </citation>
    <scope>NUCLEOTIDE SEQUENCE [LARGE SCALE GENOMIC DNA]</scope>
    <source>
        <strain evidence="2 3">BG7</strain>
    </source>
</reference>
<evidence type="ECO:0000313" key="2">
    <source>
        <dbReference type="EMBL" id="QFY60616.1"/>
    </source>
</evidence>
<keyword evidence="2" id="KW-0378">Hydrolase</keyword>
<feature type="domain" description="Beta-lactamase-related" evidence="1">
    <location>
        <begin position="167"/>
        <end position="434"/>
    </location>
</feature>
<dbReference type="EMBL" id="CP043498">
    <property type="protein sequence ID" value="QFY60616.1"/>
    <property type="molecule type" value="Genomic_DNA"/>
</dbReference>
<keyword evidence="3" id="KW-1185">Reference proteome</keyword>
<sequence length="461" mass="49444">MGFVMRIVRSLAVLAGAAVVAGAAWLHFKPPELLRVGDGYAAKIVCSNVFIAGRDPKEVLADDVQAPGNPLLRLIRVDVDREQKRVAARILGLFAPNYAMYRGAFGCATVPDGDFATAQNSLPDEPGVPQTANTASWPTGNEVATTGDGSVATLLTRQDLVGPNMRAVVVVHDGRIIAEAYGPGFGPNTPLLGWSMTKTVNAAILGTLMSKGSIRLDESKLLPQWSGDDRAAITLANLLGMESGLRFNENYGAVSDVTRMLYLDPDQTALPAGLSRKYEPGTTFNYSSGTSVLISRIWMDRIGDQRAALDYPRQALFDPLGMSSAVFETDARGTFSGGSYLYATARDWARFGQFILQDGVWNGQRLLPEGFVGMMRQGTRSSDGVYSQMQTWIRLPGAPDNEAIGIPSDAFWMEGHDGQSIAVVPSAGLVVVRLGLTPRAFNYTPQPLLKEVVAALSGAAR</sequence>
<dbReference type="OrthoDB" id="9814204at2"/>
<organism evidence="2 3">
    <name type="scientific">Rhizobium grahamii</name>
    <dbReference type="NCBI Taxonomy" id="1120045"/>
    <lineage>
        <taxon>Bacteria</taxon>
        <taxon>Pseudomonadati</taxon>
        <taxon>Pseudomonadota</taxon>
        <taxon>Alphaproteobacteria</taxon>
        <taxon>Hyphomicrobiales</taxon>
        <taxon>Rhizobiaceae</taxon>
        <taxon>Rhizobium/Agrobacterium group</taxon>
        <taxon>Rhizobium</taxon>
    </lineage>
</organism>
<evidence type="ECO:0000313" key="3">
    <source>
        <dbReference type="Proteomes" id="UP000326881"/>
    </source>
</evidence>
<dbReference type="PANTHER" id="PTHR43283:SF7">
    <property type="entry name" value="BETA-LACTAMASE-RELATED DOMAIN-CONTAINING PROTEIN"/>
    <property type="match status" value="1"/>
</dbReference>
<dbReference type="PANTHER" id="PTHR43283">
    <property type="entry name" value="BETA-LACTAMASE-RELATED"/>
    <property type="match status" value="1"/>
</dbReference>
<dbReference type="Pfam" id="PF00144">
    <property type="entry name" value="Beta-lactamase"/>
    <property type="match status" value="1"/>
</dbReference>
<accession>A0A5Q0C423</accession>
<dbReference type="InterPro" id="IPR012338">
    <property type="entry name" value="Beta-lactam/transpept-like"/>
</dbReference>
<dbReference type="RefSeq" id="WP_153270846.1">
    <property type="nucleotide sequence ID" value="NZ_CP043498.1"/>
</dbReference>
<dbReference type="AlphaFoldDB" id="A0A5Q0C423"/>
<dbReference type="InterPro" id="IPR001466">
    <property type="entry name" value="Beta-lactam-related"/>
</dbReference>
<proteinExistence type="predicted"/>
<name>A0A5Q0C423_9HYPH</name>
<dbReference type="Proteomes" id="UP000326881">
    <property type="component" value="Chromosome"/>
</dbReference>
<dbReference type="SUPFAM" id="SSF56601">
    <property type="entry name" value="beta-lactamase/transpeptidase-like"/>
    <property type="match status" value="1"/>
</dbReference>
<dbReference type="InterPro" id="IPR050789">
    <property type="entry name" value="Diverse_Enzym_Activities"/>
</dbReference>
<protein>
    <submittedName>
        <fullName evidence="2">Serine hydrolase</fullName>
    </submittedName>
</protein>
<dbReference type="GO" id="GO:0016787">
    <property type="term" value="F:hydrolase activity"/>
    <property type="evidence" value="ECO:0007669"/>
    <property type="project" value="UniProtKB-KW"/>
</dbReference>
<evidence type="ECO:0000259" key="1">
    <source>
        <dbReference type="Pfam" id="PF00144"/>
    </source>
</evidence>